<evidence type="ECO:0000256" key="3">
    <source>
        <dbReference type="ARBA" id="ARBA00023125"/>
    </source>
</evidence>
<dbReference type="PANTHER" id="PTHR42756:SF1">
    <property type="entry name" value="TRANSCRIPTIONAL REPRESSOR OF EMRAB OPERON"/>
    <property type="match status" value="1"/>
</dbReference>
<sequence length="159" mass="18799">MDIKKLLVEANQYSEEIKHIFIKEYKKILDEHDLSSKQSLVLSILEKKKKLTMNEVADIINGTASAASQFIRKLESKQYVKREVNKENRREVFVSLDENGERFFQEMDAADDMVFEKYFMRLPEEDLLNYFNILKKLHDIVMTEVNRRETNDESNLNGS</sequence>
<dbReference type="Proteomes" id="UP001357223">
    <property type="component" value="Chromosome"/>
</dbReference>
<name>A0ABZ2CNL2_9BACI</name>
<dbReference type="EMBL" id="CP137640">
    <property type="protein sequence ID" value="WVX84220.1"/>
    <property type="molecule type" value="Genomic_DNA"/>
</dbReference>
<feature type="domain" description="HTH marR-type" evidence="8">
    <location>
        <begin position="1"/>
        <end position="139"/>
    </location>
</feature>
<evidence type="ECO:0000256" key="7">
    <source>
        <dbReference type="ARBA" id="ARBA00047207"/>
    </source>
</evidence>
<dbReference type="RefSeq" id="WP_338453093.1">
    <property type="nucleotide sequence ID" value="NZ_CP137640.1"/>
</dbReference>
<evidence type="ECO:0000259" key="8">
    <source>
        <dbReference type="PROSITE" id="PS50995"/>
    </source>
</evidence>
<dbReference type="InterPro" id="IPR055166">
    <property type="entry name" value="Transc_reg_Sar_Rot_HTH"/>
</dbReference>
<proteinExistence type="inferred from homology"/>
<dbReference type="Pfam" id="PF22381">
    <property type="entry name" value="Staph_reg_Sar_Rot"/>
    <property type="match status" value="1"/>
</dbReference>
<evidence type="ECO:0000256" key="2">
    <source>
        <dbReference type="ARBA" id="ARBA00023015"/>
    </source>
</evidence>
<organism evidence="9 10">
    <name type="scientific">Niallia oryzisoli</name>
    <dbReference type="NCBI Taxonomy" id="1737571"/>
    <lineage>
        <taxon>Bacteria</taxon>
        <taxon>Bacillati</taxon>
        <taxon>Bacillota</taxon>
        <taxon>Bacilli</taxon>
        <taxon>Bacillales</taxon>
        <taxon>Bacillaceae</taxon>
        <taxon>Niallia</taxon>
    </lineage>
</organism>
<dbReference type="InterPro" id="IPR036390">
    <property type="entry name" value="WH_DNA-bd_sf"/>
</dbReference>
<evidence type="ECO:0000313" key="10">
    <source>
        <dbReference type="Proteomes" id="UP001357223"/>
    </source>
</evidence>
<keyword evidence="2" id="KW-0805">Transcription regulation</keyword>
<dbReference type="InterPro" id="IPR036388">
    <property type="entry name" value="WH-like_DNA-bd_sf"/>
</dbReference>
<dbReference type="SMART" id="SM00347">
    <property type="entry name" value="HTH_MARR"/>
    <property type="match status" value="1"/>
</dbReference>
<keyword evidence="3" id="KW-0238">DNA-binding</keyword>
<dbReference type="PANTHER" id="PTHR42756">
    <property type="entry name" value="TRANSCRIPTIONAL REGULATOR, MARR"/>
    <property type="match status" value="1"/>
</dbReference>
<comment type="subcellular location">
    <subcellularLocation>
        <location evidence="1">Cytoplasm</location>
    </subcellularLocation>
</comment>
<dbReference type="SUPFAM" id="SSF46785">
    <property type="entry name" value="Winged helix' DNA-binding domain"/>
    <property type="match status" value="1"/>
</dbReference>
<comment type="similarity">
    <text evidence="5">Belongs to the SarZ family.</text>
</comment>
<keyword evidence="10" id="KW-1185">Reference proteome</keyword>
<dbReference type="PROSITE" id="PS50995">
    <property type="entry name" value="HTH_MARR_2"/>
    <property type="match status" value="1"/>
</dbReference>
<reference evidence="9 10" key="1">
    <citation type="submission" date="2023-10" db="EMBL/GenBank/DDBJ databases">
        <title>Niallia locisalis sp.nov. isolated from a salt pond sample.</title>
        <authorList>
            <person name="Li X.-J."/>
            <person name="Dong L."/>
        </authorList>
    </citation>
    <scope>NUCLEOTIDE SEQUENCE [LARGE SCALE GENOMIC DNA]</scope>
    <source>
        <strain evidence="9 10">DSM 29761</strain>
    </source>
</reference>
<evidence type="ECO:0000313" key="9">
    <source>
        <dbReference type="EMBL" id="WVX84220.1"/>
    </source>
</evidence>
<evidence type="ECO:0000256" key="1">
    <source>
        <dbReference type="ARBA" id="ARBA00004496"/>
    </source>
</evidence>
<evidence type="ECO:0000256" key="4">
    <source>
        <dbReference type="ARBA" id="ARBA00023163"/>
    </source>
</evidence>
<gene>
    <name evidence="9" type="ORF">R4Z09_15205</name>
</gene>
<evidence type="ECO:0000256" key="5">
    <source>
        <dbReference type="ARBA" id="ARBA00046337"/>
    </source>
</evidence>
<accession>A0ABZ2CNL2</accession>
<protein>
    <recommendedName>
        <fullName evidence="6">HTH-type transcriptional regulator SarZ</fullName>
    </recommendedName>
    <alternativeName>
        <fullName evidence="7">Staphylococcal accessory regulator Z</fullName>
    </alternativeName>
</protein>
<dbReference type="InterPro" id="IPR000835">
    <property type="entry name" value="HTH_MarR-typ"/>
</dbReference>
<evidence type="ECO:0000256" key="6">
    <source>
        <dbReference type="ARBA" id="ARBA00047188"/>
    </source>
</evidence>
<dbReference type="Gene3D" id="1.10.10.10">
    <property type="entry name" value="Winged helix-like DNA-binding domain superfamily/Winged helix DNA-binding domain"/>
    <property type="match status" value="1"/>
</dbReference>
<keyword evidence="4" id="KW-0804">Transcription</keyword>